<dbReference type="GO" id="GO:0000428">
    <property type="term" value="C:DNA-directed RNA polymerase complex"/>
    <property type="evidence" value="ECO:0007669"/>
    <property type="project" value="UniProtKB-KW"/>
</dbReference>
<dbReference type="Proteomes" id="UP000316706">
    <property type="component" value="Unassembled WGS sequence"/>
</dbReference>
<keyword evidence="2" id="KW-0804">Transcription</keyword>
<name>A0A543IJC1_9ACTN</name>
<feature type="compositionally biased region" description="Low complexity" evidence="1">
    <location>
        <begin position="359"/>
        <end position="370"/>
    </location>
</feature>
<feature type="compositionally biased region" description="Pro residues" evidence="1">
    <location>
        <begin position="391"/>
        <end position="400"/>
    </location>
</feature>
<feature type="region of interest" description="Disordered" evidence="1">
    <location>
        <begin position="205"/>
        <end position="229"/>
    </location>
</feature>
<dbReference type="OrthoDB" id="3492533at2"/>
<dbReference type="RefSeq" id="WP_141971694.1">
    <property type="nucleotide sequence ID" value="NZ_VFPO01000001.1"/>
</dbReference>
<accession>A0A543IJC1</accession>
<gene>
    <name evidence="2" type="ORF">FHX41_4407</name>
</gene>
<feature type="compositionally biased region" description="Pro residues" evidence="1">
    <location>
        <begin position="371"/>
        <end position="383"/>
    </location>
</feature>
<dbReference type="InterPro" id="IPR013324">
    <property type="entry name" value="RNA_pol_sigma_r3/r4-like"/>
</dbReference>
<feature type="compositionally biased region" description="Gly residues" evidence="1">
    <location>
        <begin position="214"/>
        <end position="229"/>
    </location>
</feature>
<evidence type="ECO:0000256" key="1">
    <source>
        <dbReference type="SAM" id="MobiDB-lite"/>
    </source>
</evidence>
<feature type="compositionally biased region" description="Pro residues" evidence="1">
    <location>
        <begin position="421"/>
        <end position="437"/>
    </location>
</feature>
<reference evidence="2 3" key="1">
    <citation type="submission" date="2019-06" db="EMBL/GenBank/DDBJ databases">
        <title>Sequencing the genomes of 1000 actinobacteria strains.</title>
        <authorList>
            <person name="Klenk H.-P."/>
        </authorList>
    </citation>
    <scope>NUCLEOTIDE SEQUENCE [LARGE SCALE GENOMIC DNA]</scope>
    <source>
        <strain evidence="2 3">DSM 45043</strain>
    </source>
</reference>
<keyword evidence="3" id="KW-1185">Reference proteome</keyword>
<comment type="caution">
    <text evidence="2">The sequence shown here is derived from an EMBL/GenBank/DDBJ whole genome shotgun (WGS) entry which is preliminary data.</text>
</comment>
<protein>
    <submittedName>
        <fullName evidence="2">DNA-directed RNA polymerase specialized sigma24 family protein</fullName>
    </submittedName>
</protein>
<evidence type="ECO:0000313" key="3">
    <source>
        <dbReference type="Proteomes" id="UP000316706"/>
    </source>
</evidence>
<sequence>MRGDTASLYDAHADRLYAYCWSLVGDQLAAAAVGDAFTAAVHRPPRGDTVLWMYSLARSACAERGAFAGNLDGRGGVLFTDADPLLRAAGALRADHREVLLLWAGEWLEPHDIARVLGIAPDTVAQLLDAARTRLERSVLDILMRGATAAPHELITAFEKKRLPRLLAGRAPARAPGWLRDRVLAACEEEAARPLPTVTATSPLVVIGSDRPGRGGAAGGGGRPRRGLSGGVHKGLGAAAGVAASAAAVIGLLVAWPSPKNGGNATIVPSATSGGANPASAANSGGPRHPAPGLSEAEKATSGTPGGPRSTATNGLDAGAPPWGSPGGGGTSANPPAASPSGVPSKGGNPTLGTPSRPGTPSAAPTGGTPAAPPETPSDPTTPPGGSGDPTAPPQTPSDPPSDDPGTGDPGTGDPGTGDPGPSPSPTSNPEPSPSGG</sequence>
<dbReference type="EMBL" id="VFPO01000001">
    <property type="protein sequence ID" value="TQM70671.1"/>
    <property type="molecule type" value="Genomic_DNA"/>
</dbReference>
<feature type="compositionally biased region" description="Low complexity" evidence="1">
    <location>
        <begin position="332"/>
        <end position="348"/>
    </location>
</feature>
<feature type="compositionally biased region" description="Low complexity" evidence="1">
    <location>
        <begin position="269"/>
        <end position="287"/>
    </location>
</feature>
<evidence type="ECO:0000313" key="2">
    <source>
        <dbReference type="EMBL" id="TQM70671.1"/>
    </source>
</evidence>
<dbReference type="Gene3D" id="1.20.140.160">
    <property type="match status" value="1"/>
</dbReference>
<dbReference type="SUPFAM" id="SSF88659">
    <property type="entry name" value="Sigma3 and sigma4 domains of RNA polymerase sigma factors"/>
    <property type="match status" value="1"/>
</dbReference>
<organism evidence="2 3">
    <name type="scientific">Actinomadura hallensis</name>
    <dbReference type="NCBI Taxonomy" id="337895"/>
    <lineage>
        <taxon>Bacteria</taxon>
        <taxon>Bacillati</taxon>
        <taxon>Actinomycetota</taxon>
        <taxon>Actinomycetes</taxon>
        <taxon>Streptosporangiales</taxon>
        <taxon>Thermomonosporaceae</taxon>
        <taxon>Actinomadura</taxon>
    </lineage>
</organism>
<keyword evidence="2" id="KW-0240">DNA-directed RNA polymerase</keyword>
<dbReference type="AlphaFoldDB" id="A0A543IJC1"/>
<feature type="compositionally biased region" description="Gly residues" evidence="1">
    <location>
        <begin position="408"/>
        <end position="419"/>
    </location>
</feature>
<feature type="region of interest" description="Disordered" evidence="1">
    <location>
        <begin position="266"/>
        <end position="437"/>
    </location>
</feature>
<proteinExistence type="predicted"/>